<evidence type="ECO:0000256" key="2">
    <source>
        <dbReference type="ARBA" id="ARBA00004606"/>
    </source>
</evidence>
<evidence type="ECO:0000256" key="3">
    <source>
        <dbReference type="ARBA" id="ARBA00009105"/>
    </source>
</evidence>
<keyword evidence="8" id="KW-0333">Golgi apparatus</keyword>
<organism evidence="12 13">
    <name type="scientific">Rotaria sordida</name>
    <dbReference type="NCBI Taxonomy" id="392033"/>
    <lineage>
        <taxon>Eukaryota</taxon>
        <taxon>Metazoa</taxon>
        <taxon>Spiralia</taxon>
        <taxon>Gnathifera</taxon>
        <taxon>Rotifera</taxon>
        <taxon>Eurotatoria</taxon>
        <taxon>Bdelloidea</taxon>
        <taxon>Philodinida</taxon>
        <taxon>Philodinidae</taxon>
        <taxon>Rotaria</taxon>
    </lineage>
</organism>
<proteinExistence type="inferred from homology"/>
<dbReference type="InterPro" id="IPR029044">
    <property type="entry name" value="Nucleotide-diphossugar_trans"/>
</dbReference>
<evidence type="ECO:0000313" key="12">
    <source>
        <dbReference type="EMBL" id="CAF1024848.1"/>
    </source>
</evidence>
<keyword evidence="7" id="KW-1133">Transmembrane helix</keyword>
<evidence type="ECO:0000256" key="7">
    <source>
        <dbReference type="ARBA" id="ARBA00022989"/>
    </source>
</evidence>
<evidence type="ECO:0000256" key="1">
    <source>
        <dbReference type="ARBA" id="ARBA00004394"/>
    </source>
</evidence>
<accession>A0A814IKX1</accession>
<dbReference type="Pfam" id="PF11051">
    <property type="entry name" value="Mannosyl_trans3"/>
    <property type="match status" value="2"/>
</dbReference>
<dbReference type="EMBL" id="CAJNOU010000535">
    <property type="protein sequence ID" value="CAF1024848.1"/>
    <property type="molecule type" value="Genomic_DNA"/>
</dbReference>
<dbReference type="PANTHER" id="PTHR31646:SF1">
    <property type="entry name" value="ALPHA-1,2-MANNOSYLTRANSFERASE MNN2"/>
    <property type="match status" value="1"/>
</dbReference>
<keyword evidence="9" id="KW-0472">Membrane</keyword>
<evidence type="ECO:0000313" key="13">
    <source>
        <dbReference type="Proteomes" id="UP000663889"/>
    </source>
</evidence>
<comment type="caution">
    <text evidence="12">The sequence shown here is derived from an EMBL/GenBank/DDBJ whole genome shotgun (WGS) entry which is preliminary data.</text>
</comment>
<sequence length="466" mass="54197">MSIIMIIINYLLTQLPSLVTTITISHSLNINFKRQLFNERLSSYNLFYNNSLSSCNTTRSLSEDQQRHFHGISQLLQIFQQKIVPYPNNHFYGRGIVLTVGPSQLKFAEVNLKMIELTATKLPIQIWYSSSQISHEIMIGLLRTVRNLNASICCFLMTECRTLTQTWQLNPTHVYKPSSNNQKYKFFPYKPAAIVSATFSEVLFLDCDAYVTRDPEELFLSDPMYLKFGALFYPDAHKSRQHPAVWTLFNTSCTQHEYEFDSAMILVDKRRVWNGLYMTKLINDYYPAFYEHVTDGDKDTFRLAFRYMQVKYYLVMTPCATGSFNNTHFCGLTLCKTDSLSQHIYVNHIHIFKYEGIKYSPITLGYTRIGLGDPNNNSFFFQHCRLPAAPTSCFHIMKKRNEEMAKTNCYSGNIPLKEIENHAYMLNESLLSKPSKNNRVLMSKTNNFMPNFVENFLRIQQPILNN</sequence>
<dbReference type="PANTHER" id="PTHR31646">
    <property type="entry name" value="ALPHA-1,2-MANNOSYLTRANSFERASE MNN2"/>
    <property type="match status" value="1"/>
</dbReference>
<keyword evidence="11" id="KW-0732">Signal</keyword>
<keyword evidence="4" id="KW-0808">Transferase</keyword>
<dbReference type="GO" id="GO:0046354">
    <property type="term" value="P:mannan biosynthetic process"/>
    <property type="evidence" value="ECO:0007669"/>
    <property type="project" value="TreeGrafter"/>
</dbReference>
<feature type="signal peptide" evidence="11">
    <location>
        <begin position="1"/>
        <end position="27"/>
    </location>
</feature>
<dbReference type="Gene3D" id="3.90.550.10">
    <property type="entry name" value="Spore Coat Polysaccharide Biosynthesis Protein SpsA, Chain A"/>
    <property type="match status" value="1"/>
</dbReference>
<comment type="subcellular location">
    <subcellularLocation>
        <location evidence="10">Endomembrane system</location>
        <topology evidence="10">Single-pass membrane protein</topology>
    </subcellularLocation>
    <subcellularLocation>
        <location evidence="1">Golgi apparatus membrane</location>
    </subcellularLocation>
    <subcellularLocation>
        <location evidence="2">Membrane</location>
        <topology evidence="2">Single-pass type II membrane protein</topology>
    </subcellularLocation>
</comment>
<dbReference type="GO" id="GO:0000026">
    <property type="term" value="F:alpha-1,2-mannosyltransferase activity"/>
    <property type="evidence" value="ECO:0007669"/>
    <property type="project" value="TreeGrafter"/>
</dbReference>
<evidence type="ECO:0000256" key="6">
    <source>
        <dbReference type="ARBA" id="ARBA00022968"/>
    </source>
</evidence>
<comment type="similarity">
    <text evidence="3">Belongs to the MNN1/MNT family.</text>
</comment>
<evidence type="ECO:0000256" key="5">
    <source>
        <dbReference type="ARBA" id="ARBA00022692"/>
    </source>
</evidence>
<dbReference type="Proteomes" id="UP000663889">
    <property type="component" value="Unassembled WGS sequence"/>
</dbReference>
<evidence type="ECO:0000256" key="11">
    <source>
        <dbReference type="SAM" id="SignalP"/>
    </source>
</evidence>
<dbReference type="AlphaFoldDB" id="A0A814IKX1"/>
<evidence type="ECO:0000256" key="8">
    <source>
        <dbReference type="ARBA" id="ARBA00023034"/>
    </source>
</evidence>
<evidence type="ECO:0000256" key="9">
    <source>
        <dbReference type="ARBA" id="ARBA00023136"/>
    </source>
</evidence>
<evidence type="ECO:0000256" key="4">
    <source>
        <dbReference type="ARBA" id="ARBA00022679"/>
    </source>
</evidence>
<dbReference type="SUPFAM" id="SSF53448">
    <property type="entry name" value="Nucleotide-diphospho-sugar transferases"/>
    <property type="match status" value="1"/>
</dbReference>
<dbReference type="GO" id="GO:0000139">
    <property type="term" value="C:Golgi membrane"/>
    <property type="evidence" value="ECO:0007669"/>
    <property type="project" value="UniProtKB-SubCell"/>
</dbReference>
<gene>
    <name evidence="12" type="ORF">SEV965_LOCUS11995</name>
</gene>
<evidence type="ECO:0000256" key="10">
    <source>
        <dbReference type="ARBA" id="ARBA00037847"/>
    </source>
</evidence>
<keyword evidence="5" id="KW-0812">Transmembrane</keyword>
<dbReference type="InterPro" id="IPR022751">
    <property type="entry name" value="Alpha_mannosyltransferase"/>
</dbReference>
<protein>
    <submittedName>
        <fullName evidence="12">Uncharacterized protein</fullName>
    </submittedName>
</protein>
<name>A0A814IKX1_9BILA</name>
<reference evidence="12" key="1">
    <citation type="submission" date="2021-02" db="EMBL/GenBank/DDBJ databases">
        <authorList>
            <person name="Nowell W R."/>
        </authorList>
    </citation>
    <scope>NUCLEOTIDE SEQUENCE</scope>
</reference>
<feature type="chain" id="PRO_5032376780" evidence="11">
    <location>
        <begin position="28"/>
        <end position="466"/>
    </location>
</feature>
<keyword evidence="6" id="KW-0735">Signal-anchor</keyword>